<sequence length="439" mass="46629">MFGKNKNQSPAAALPPTPNVKPELWGEIYTMPGSYQNLPPKSGSGKKTLVVILVLLLVLIIGVGAFLFLRSRPSQEPVSEPTVPVVESTPQPTPTPITPQLITAAERDRARYRDIREIQAALELYFAESRQYPLAPLSMVLGTSSSNVLSAAGFSGSAQGVVYLATVPQNPEPGGSAYLYESIDGSSYSLKFSLEEGTAGLNNGDHEATPLGIDEQAPIVEPPLTPRTATPPLPTADTDSDGLTDAEEAIFGSDNSKPDSDDDGYTDGSEVAGGYDPVAGAGALLGVNTKLASYTSDSFFYQLKYPAVWEVKNIDQAGSEIMISGGLEEFMGVLVVGNPNKLTAAEWYAQQFPSLRPGEVPIFTAGEFVWAMAPDGLTAYLATAKNIITFSYNIGTAESASYYQLFKAMIRLFTLSSSEVPIVNPVEADSNSNSAGTTE</sequence>
<feature type="compositionally biased region" description="Low complexity" evidence="1">
    <location>
        <begin position="75"/>
        <end position="90"/>
    </location>
</feature>
<keyword evidence="2" id="KW-0472">Membrane</keyword>
<evidence type="ECO:0000256" key="1">
    <source>
        <dbReference type="SAM" id="MobiDB-lite"/>
    </source>
</evidence>
<feature type="compositionally biased region" description="Acidic residues" evidence="1">
    <location>
        <begin position="238"/>
        <end position="248"/>
    </location>
</feature>
<comment type="caution">
    <text evidence="3">The sequence shown here is derived from an EMBL/GenBank/DDBJ whole genome shotgun (WGS) entry which is preliminary data.</text>
</comment>
<evidence type="ECO:0000313" key="3">
    <source>
        <dbReference type="EMBL" id="OHA54973.1"/>
    </source>
</evidence>
<evidence type="ECO:0000256" key="2">
    <source>
        <dbReference type="SAM" id="Phobius"/>
    </source>
</evidence>
<feature type="transmembrane region" description="Helical" evidence="2">
    <location>
        <begin position="49"/>
        <end position="69"/>
    </location>
</feature>
<dbReference type="EMBL" id="MHTC01000031">
    <property type="protein sequence ID" value="OHA54973.1"/>
    <property type="molecule type" value="Genomic_DNA"/>
</dbReference>
<name>A0A1G2Q322_9BACT</name>
<organism evidence="3 4">
    <name type="scientific">Candidatus Veblenbacteria bacterium RIFOXYB1_FULL_43_13</name>
    <dbReference type="NCBI Taxonomy" id="1802426"/>
    <lineage>
        <taxon>Bacteria</taxon>
        <taxon>Candidatus Vebleniibacteriota</taxon>
    </lineage>
</organism>
<dbReference type="AlphaFoldDB" id="A0A1G2Q322"/>
<proteinExistence type="predicted"/>
<accession>A0A1G2Q322</accession>
<keyword evidence="2" id="KW-0812">Transmembrane</keyword>
<evidence type="ECO:0000313" key="4">
    <source>
        <dbReference type="Proteomes" id="UP000177575"/>
    </source>
</evidence>
<reference evidence="3 4" key="1">
    <citation type="journal article" date="2016" name="Nat. Commun.">
        <title>Thousands of microbial genomes shed light on interconnected biogeochemical processes in an aquifer system.</title>
        <authorList>
            <person name="Anantharaman K."/>
            <person name="Brown C.T."/>
            <person name="Hug L.A."/>
            <person name="Sharon I."/>
            <person name="Castelle C.J."/>
            <person name="Probst A.J."/>
            <person name="Thomas B.C."/>
            <person name="Singh A."/>
            <person name="Wilkins M.J."/>
            <person name="Karaoz U."/>
            <person name="Brodie E.L."/>
            <person name="Williams K.H."/>
            <person name="Hubbard S.S."/>
            <person name="Banfield J.F."/>
        </authorList>
    </citation>
    <scope>NUCLEOTIDE SEQUENCE [LARGE SCALE GENOMIC DNA]</scope>
</reference>
<feature type="region of interest" description="Disordered" evidence="1">
    <location>
        <begin position="218"/>
        <end position="271"/>
    </location>
</feature>
<keyword evidence="2" id="KW-1133">Transmembrane helix</keyword>
<gene>
    <name evidence="3" type="ORF">A2388_01980</name>
</gene>
<protein>
    <recommendedName>
        <fullName evidence="5">Type II secretion system protein GspG C-terminal domain-containing protein</fullName>
    </recommendedName>
</protein>
<evidence type="ECO:0008006" key="5">
    <source>
        <dbReference type="Google" id="ProtNLM"/>
    </source>
</evidence>
<feature type="region of interest" description="Disordered" evidence="1">
    <location>
        <begin position="75"/>
        <end position="98"/>
    </location>
</feature>
<dbReference type="Proteomes" id="UP000177575">
    <property type="component" value="Unassembled WGS sequence"/>
</dbReference>
<feature type="compositionally biased region" description="Pro residues" evidence="1">
    <location>
        <begin position="220"/>
        <end position="234"/>
    </location>
</feature>